<keyword evidence="2" id="KW-1185">Reference proteome</keyword>
<proteinExistence type="predicted"/>
<name>A0ABS2WUY9_9BACT</name>
<reference evidence="2" key="2">
    <citation type="submission" date="2021-02" db="EMBL/GenBank/DDBJ databases">
        <title>Sulfurospirillum tamanensis sp. nov.</title>
        <authorList>
            <person name="Merkel A.Y."/>
        </authorList>
    </citation>
    <scope>NUCLEOTIDE SEQUENCE [LARGE SCALE GENOMIC DNA]</scope>
    <source>
        <strain evidence="2">T05b</strain>
    </source>
</reference>
<dbReference type="Proteomes" id="UP000703590">
    <property type="component" value="Unassembled WGS sequence"/>
</dbReference>
<protein>
    <submittedName>
        <fullName evidence="1">Heavy metal transport/detoxification protein</fullName>
    </submittedName>
</protein>
<reference evidence="1 2" key="1">
    <citation type="submission" date="2021-02" db="EMBL/GenBank/DDBJ databases">
        <title>Sulfurospirillum tamanensis sp. nov.</title>
        <authorList>
            <person name="Frolova A."/>
            <person name="Merkel A."/>
            <person name="Slobodkin A."/>
        </authorList>
    </citation>
    <scope>NUCLEOTIDE SEQUENCE [LARGE SCALE GENOMIC DNA]</scope>
    <source>
        <strain evidence="1 2">T05b</strain>
    </source>
</reference>
<dbReference type="RefSeq" id="WP_205460016.1">
    <property type="nucleotide sequence ID" value="NZ_JAFHKK010000038.1"/>
</dbReference>
<accession>A0ABS2WUY9</accession>
<dbReference type="Gene3D" id="3.30.70.100">
    <property type="match status" value="1"/>
</dbReference>
<organism evidence="1 2">
    <name type="scientific">Sulfurospirillum tamanense</name>
    <dbReference type="NCBI Taxonomy" id="2813362"/>
    <lineage>
        <taxon>Bacteria</taxon>
        <taxon>Pseudomonadati</taxon>
        <taxon>Campylobacterota</taxon>
        <taxon>Epsilonproteobacteria</taxon>
        <taxon>Campylobacterales</taxon>
        <taxon>Sulfurospirillaceae</taxon>
        <taxon>Sulfurospirillum</taxon>
    </lineage>
</organism>
<dbReference type="SUPFAM" id="SSF55008">
    <property type="entry name" value="HMA, heavy metal-associated domain"/>
    <property type="match status" value="1"/>
</dbReference>
<evidence type="ECO:0000313" key="1">
    <source>
        <dbReference type="EMBL" id="MBN2965455.1"/>
    </source>
</evidence>
<sequence length="72" mass="7767">MLKRFQANNINCQNCANTILVSLEDDFGDIEVDLSKTPREVSVELADEAAEAAFKAEMSSLGFDVIAEVTGA</sequence>
<reference evidence="1 2" key="3">
    <citation type="submission" date="2021-02" db="EMBL/GenBank/DDBJ databases">
        <authorList>
            <person name="Merkel A.Y."/>
        </authorList>
    </citation>
    <scope>NUCLEOTIDE SEQUENCE [LARGE SCALE GENOMIC DNA]</scope>
    <source>
        <strain evidence="1 2">T05b</strain>
    </source>
</reference>
<evidence type="ECO:0000313" key="2">
    <source>
        <dbReference type="Proteomes" id="UP000703590"/>
    </source>
</evidence>
<dbReference type="EMBL" id="JAFHKK010000038">
    <property type="protein sequence ID" value="MBN2965455.1"/>
    <property type="molecule type" value="Genomic_DNA"/>
</dbReference>
<comment type="caution">
    <text evidence="1">The sequence shown here is derived from an EMBL/GenBank/DDBJ whole genome shotgun (WGS) entry which is preliminary data.</text>
</comment>
<gene>
    <name evidence="1" type="ORF">JWV37_11735</name>
</gene>
<dbReference type="InterPro" id="IPR036163">
    <property type="entry name" value="HMA_dom_sf"/>
</dbReference>